<organism evidence="2 3">
    <name type="scientific">Solilutibacter pythonis</name>
    <dbReference type="NCBI Taxonomy" id="2483112"/>
    <lineage>
        <taxon>Bacteria</taxon>
        <taxon>Pseudomonadati</taxon>
        <taxon>Pseudomonadota</taxon>
        <taxon>Gammaproteobacteria</taxon>
        <taxon>Lysobacterales</taxon>
        <taxon>Lysobacteraceae</taxon>
        <taxon>Solilutibacter</taxon>
    </lineage>
</organism>
<gene>
    <name evidence="2" type="ORF">EBB59_06285</name>
</gene>
<feature type="transmembrane region" description="Helical" evidence="1">
    <location>
        <begin position="157"/>
        <end position="180"/>
    </location>
</feature>
<keyword evidence="1" id="KW-0472">Membrane</keyword>
<feature type="transmembrane region" description="Helical" evidence="1">
    <location>
        <begin position="88"/>
        <end position="106"/>
    </location>
</feature>
<dbReference type="AlphaFoldDB" id="A0A3M2HZ67"/>
<dbReference type="OrthoDB" id="7022049at2"/>
<dbReference type="Pfam" id="PF13687">
    <property type="entry name" value="DUF4153"/>
    <property type="match status" value="1"/>
</dbReference>
<protein>
    <submittedName>
        <fullName evidence="2">DUF4153 domain-containing protein</fullName>
    </submittedName>
</protein>
<feature type="transmembrane region" description="Helical" evidence="1">
    <location>
        <begin position="26"/>
        <end position="44"/>
    </location>
</feature>
<reference evidence="2 3" key="1">
    <citation type="submission" date="2018-10" db="EMBL/GenBank/DDBJ databases">
        <title>Proposal of Lysobacter pythonis sp. nov. isolated from royal pythons (Python regius).</title>
        <authorList>
            <person name="Hans-Juergen B."/>
            <person name="Huptas C."/>
            <person name="Sandra B."/>
            <person name="Igor L."/>
            <person name="Joachim S."/>
            <person name="Siegfried S."/>
            <person name="Mareike W."/>
            <person name="Peter K."/>
        </authorList>
    </citation>
    <scope>NUCLEOTIDE SEQUENCE [LARGE SCALE GENOMIC DNA]</scope>
    <source>
        <strain evidence="2 3">4284/11</strain>
    </source>
</reference>
<feature type="transmembrane region" description="Helical" evidence="1">
    <location>
        <begin position="200"/>
        <end position="218"/>
    </location>
</feature>
<evidence type="ECO:0000313" key="2">
    <source>
        <dbReference type="EMBL" id="RMH93143.1"/>
    </source>
</evidence>
<feature type="transmembrane region" description="Helical" evidence="1">
    <location>
        <begin position="118"/>
        <end position="136"/>
    </location>
</feature>
<feature type="transmembrane region" description="Helical" evidence="1">
    <location>
        <begin position="335"/>
        <end position="356"/>
    </location>
</feature>
<keyword evidence="3" id="KW-1185">Reference proteome</keyword>
<evidence type="ECO:0000256" key="1">
    <source>
        <dbReference type="SAM" id="Phobius"/>
    </source>
</evidence>
<comment type="caution">
    <text evidence="2">The sequence shown here is derived from an EMBL/GenBank/DDBJ whole genome shotgun (WGS) entry which is preliminary data.</text>
</comment>
<dbReference type="Proteomes" id="UP000275012">
    <property type="component" value="Unassembled WGS sequence"/>
</dbReference>
<feature type="transmembrane region" description="Helical" evidence="1">
    <location>
        <begin position="368"/>
        <end position="389"/>
    </location>
</feature>
<sequence length="614" mass="67734">MSRAGTTEPGGTALESERLPREVRQFIVLLAMSQGLLLYFASTGQDQGWWPFSELHGCVYWYTLVLSVPTAMLLSVRALGERRFWWQSALLALVFSTCAGWAAWSATGASGIRAGEVLWPFGLSMAAALFVALPYLQTALRHGYWNARYPDLFEFAWQNALTLMLTALFTGICWLVLMLWAELFRLIGIGFFRELFREEAFAYLATGLMVGLGILIGRTQRRPVQVARRILFAIFTGLLPLLALIALLFVASLPFTGLEPLWKTRSAAAILMSLVVVMVLFANAVYQDGDDPLPYPRGLRRVVDAGLLTLPVFAVLALYAMALRIGQYGWTQERLAGVIAASILAGHAFGYAWAVLRPRGGWLSVLKPVNVVVSLAAMALALLVNSPVLDPHRIAVASQLARLADGRIAREDFDLAHLRFDSGRLGYRAVEALGGGTAAADDTRFARRIQAILQRKDRWRSEADLKANAIRDPARLRAVVAIAPGTGPVEDGWWSRMVAADFALPACVQADADCVLIGRDLDGDGREDRLLCGLGVENWQLECRLYDRASGQWRYAGEFSFSAPEKEAAKVRQALRRGEIAPHRQRWPALEAGGLRRRMTERCQPGEATPNGCE</sequence>
<keyword evidence="1" id="KW-0812">Transmembrane</keyword>
<evidence type="ECO:0000313" key="3">
    <source>
        <dbReference type="Proteomes" id="UP000275012"/>
    </source>
</evidence>
<dbReference type="EMBL" id="RFLY01000007">
    <property type="protein sequence ID" value="RMH93143.1"/>
    <property type="molecule type" value="Genomic_DNA"/>
</dbReference>
<dbReference type="RefSeq" id="WP_122101302.1">
    <property type="nucleotide sequence ID" value="NZ_RFLY01000007.1"/>
</dbReference>
<proteinExistence type="predicted"/>
<feature type="transmembrane region" description="Helical" evidence="1">
    <location>
        <begin position="230"/>
        <end position="255"/>
    </location>
</feature>
<feature type="transmembrane region" description="Helical" evidence="1">
    <location>
        <begin position="267"/>
        <end position="286"/>
    </location>
</feature>
<feature type="transmembrane region" description="Helical" evidence="1">
    <location>
        <begin position="59"/>
        <end position="76"/>
    </location>
</feature>
<accession>A0A3M2HZ67</accession>
<keyword evidence="1" id="KW-1133">Transmembrane helix</keyword>
<dbReference type="InterPro" id="IPR025291">
    <property type="entry name" value="DUF4153"/>
</dbReference>
<name>A0A3M2HZ67_9GAMM</name>
<feature type="transmembrane region" description="Helical" evidence="1">
    <location>
        <begin position="307"/>
        <end position="329"/>
    </location>
</feature>